<sequence length="276" mass="30232">MTERKPGRLRSLRITRVDRVAAGANPDAHVVLFKREELEDNPTLEDVTVEDSQETDLRADERQTETEQTMTEVDRESLAPEIAALLTEAESERDAALAKNAELEATIAETVIADEPAVEAEDEDEEVLKALDPTVRSRIEKAEAERNVLAERVAKMEDEALTRDFVAKATEFNAVDADADSLGALLKDVAKNCDTETVQTLERLLKSTAAKITESQRLILAEIGTAAGLDLTDAGQRIESLAKARAEQTGEAMPVATAAILNDNPHLYEQARAERI</sequence>
<dbReference type="EMBL" id="LR796844">
    <property type="protein sequence ID" value="CAB4169381.1"/>
    <property type="molecule type" value="Genomic_DNA"/>
</dbReference>
<evidence type="ECO:0000313" key="2">
    <source>
        <dbReference type="EMBL" id="CAB4169381.1"/>
    </source>
</evidence>
<protein>
    <submittedName>
        <fullName evidence="3">Uncharacterized protein</fullName>
    </submittedName>
</protein>
<reference evidence="3" key="1">
    <citation type="submission" date="2020-05" db="EMBL/GenBank/DDBJ databases">
        <authorList>
            <person name="Chiriac C."/>
            <person name="Salcher M."/>
            <person name="Ghai R."/>
            <person name="Kavagutti S V."/>
        </authorList>
    </citation>
    <scope>NUCLEOTIDE SEQUENCE</scope>
</reference>
<evidence type="ECO:0000313" key="3">
    <source>
        <dbReference type="EMBL" id="CAB4198216.1"/>
    </source>
</evidence>
<accession>A0A6J5RVR3</accession>
<gene>
    <name evidence="3" type="ORF">UFOVP1305_59</name>
    <name evidence="2" type="ORF">UFOVP896_4</name>
</gene>
<organism evidence="3">
    <name type="scientific">uncultured Caudovirales phage</name>
    <dbReference type="NCBI Taxonomy" id="2100421"/>
    <lineage>
        <taxon>Viruses</taxon>
        <taxon>Duplodnaviria</taxon>
        <taxon>Heunggongvirae</taxon>
        <taxon>Uroviricota</taxon>
        <taxon>Caudoviricetes</taxon>
        <taxon>Peduoviridae</taxon>
        <taxon>Maltschvirus</taxon>
        <taxon>Maltschvirus maltsch</taxon>
    </lineage>
</organism>
<feature type="region of interest" description="Disordered" evidence="1">
    <location>
        <begin position="38"/>
        <end position="72"/>
    </location>
</feature>
<proteinExistence type="predicted"/>
<feature type="compositionally biased region" description="Basic and acidic residues" evidence="1">
    <location>
        <begin position="55"/>
        <end position="65"/>
    </location>
</feature>
<feature type="compositionally biased region" description="Acidic residues" evidence="1">
    <location>
        <begin position="38"/>
        <end position="54"/>
    </location>
</feature>
<evidence type="ECO:0000256" key="1">
    <source>
        <dbReference type="SAM" id="MobiDB-lite"/>
    </source>
</evidence>
<name>A0A6J5RVR3_9CAUD</name>
<dbReference type="EMBL" id="LR797254">
    <property type="protein sequence ID" value="CAB4198216.1"/>
    <property type="molecule type" value="Genomic_DNA"/>
</dbReference>